<proteinExistence type="predicted"/>
<evidence type="ECO:0000256" key="2">
    <source>
        <dbReference type="SAM" id="Phobius"/>
    </source>
</evidence>
<feature type="transmembrane region" description="Helical" evidence="2">
    <location>
        <begin position="205"/>
        <end position="231"/>
    </location>
</feature>
<keyword evidence="2" id="KW-1133">Transmembrane helix</keyword>
<evidence type="ECO:0000256" key="1">
    <source>
        <dbReference type="SAM" id="MobiDB-lite"/>
    </source>
</evidence>
<reference evidence="3" key="3">
    <citation type="submission" date="2025-09" db="UniProtKB">
        <authorList>
            <consortium name="Ensembl"/>
        </authorList>
    </citation>
    <scope>IDENTIFICATION</scope>
</reference>
<accession>A0AAY5KZJ3</accession>
<protein>
    <recommendedName>
        <fullName evidence="5">Neural proliferation, differentiation and control, 1a</fullName>
    </recommendedName>
</protein>
<keyword evidence="2" id="KW-0472">Membrane</keyword>
<dbReference type="InterPro" id="IPR009635">
    <property type="entry name" value="NPDC1"/>
</dbReference>
<evidence type="ECO:0000313" key="4">
    <source>
        <dbReference type="Proteomes" id="UP000265140"/>
    </source>
</evidence>
<evidence type="ECO:0008006" key="5">
    <source>
        <dbReference type="Google" id="ProtNLM"/>
    </source>
</evidence>
<dbReference type="Proteomes" id="UP000265140">
    <property type="component" value="Chromosome 13"/>
</dbReference>
<reference evidence="3" key="2">
    <citation type="submission" date="2025-08" db="UniProtKB">
        <authorList>
            <consortium name="Ensembl"/>
        </authorList>
    </citation>
    <scope>IDENTIFICATION</scope>
</reference>
<keyword evidence="2" id="KW-0812">Transmembrane</keyword>
<sequence>MLFRRRGVDHRPRPAATLLNQVAVFATFVAMSTCMTGSSSVCPRSLDCARAGRHFCQPGSSHCGPCLSPLVENLHGRCVVKRRDAHNSHFVDKVTTFPELDEEIDFLSTIISKQKTESAVKHPAPLSQNVPIAMEEEVEEEDDRSMILKQRPTTEQHTPPSPPAGAPPSITTTAAAPTMTASATTHVPDVHSGPLIIPYPPNDHVFIVMTSVFLVLGSVALLLASVCWIRLQRGVHLAQKTDYPAYGVAGAHSYDNNVPGDKKLAQSAQMYHYQHQKQQMLSLEKHRNEPRVPDSGATSDEENEDGDFTVYECPGLAPVGDTHTHAHKTHVYTHRNIVPPWAVVETVVTSPCQDIFITWFIRCFSQGMAQTLKNI</sequence>
<dbReference type="Pfam" id="PF06809">
    <property type="entry name" value="NPDC1"/>
    <property type="match status" value="1"/>
</dbReference>
<dbReference type="PANTHER" id="PTHR23352:SF2">
    <property type="entry name" value="NEURAL PROLIFERATION DIFFERENTIATION AND CONTROL PROTEIN 1"/>
    <property type="match status" value="1"/>
</dbReference>
<dbReference type="GO" id="GO:0016020">
    <property type="term" value="C:membrane"/>
    <property type="evidence" value="ECO:0007669"/>
    <property type="project" value="InterPro"/>
</dbReference>
<reference evidence="3 4" key="1">
    <citation type="submission" date="2020-02" db="EMBL/GenBank/DDBJ databases">
        <title>Esox lucius (northern pike) genome, fEsoLuc1, primary haplotype.</title>
        <authorList>
            <person name="Myers G."/>
            <person name="Karagic N."/>
            <person name="Meyer A."/>
            <person name="Pippel M."/>
            <person name="Reichard M."/>
            <person name="Winkler S."/>
            <person name="Tracey A."/>
            <person name="Sims Y."/>
            <person name="Howe K."/>
            <person name="Rhie A."/>
            <person name="Formenti G."/>
            <person name="Durbin R."/>
            <person name="Fedrigo O."/>
            <person name="Jarvis E.D."/>
        </authorList>
    </citation>
    <scope>NUCLEOTIDE SEQUENCE [LARGE SCALE GENOMIC DNA]</scope>
</reference>
<name>A0AAY5KZJ3_ESOLU</name>
<dbReference type="AlphaFoldDB" id="A0AAY5KZJ3"/>
<dbReference type="PANTHER" id="PTHR23352">
    <property type="entry name" value="NEURAL PROLIFERATION DIFFERENTIATION AND CONTROL PROTEIN-1 NPDC-1 PROTEIN"/>
    <property type="match status" value="1"/>
</dbReference>
<feature type="region of interest" description="Disordered" evidence="1">
    <location>
        <begin position="151"/>
        <end position="172"/>
    </location>
</feature>
<dbReference type="GeneTree" id="ENSGT00440000038604"/>
<organism evidence="3 4">
    <name type="scientific">Esox lucius</name>
    <name type="common">Northern pike</name>
    <dbReference type="NCBI Taxonomy" id="8010"/>
    <lineage>
        <taxon>Eukaryota</taxon>
        <taxon>Metazoa</taxon>
        <taxon>Chordata</taxon>
        <taxon>Craniata</taxon>
        <taxon>Vertebrata</taxon>
        <taxon>Euteleostomi</taxon>
        <taxon>Actinopterygii</taxon>
        <taxon>Neopterygii</taxon>
        <taxon>Teleostei</taxon>
        <taxon>Protacanthopterygii</taxon>
        <taxon>Esociformes</taxon>
        <taxon>Esocidae</taxon>
        <taxon>Esox</taxon>
    </lineage>
</organism>
<keyword evidence="4" id="KW-1185">Reference proteome</keyword>
<evidence type="ECO:0000313" key="3">
    <source>
        <dbReference type="Ensembl" id="ENSELUP00000093735.1"/>
    </source>
</evidence>
<dbReference type="Ensembl" id="ENSELUT00000096861.1">
    <property type="protein sequence ID" value="ENSELUP00000093735.1"/>
    <property type="gene ID" value="ENSELUG00000001390.3"/>
</dbReference>